<dbReference type="GO" id="GO:0016853">
    <property type="term" value="F:isomerase activity"/>
    <property type="evidence" value="ECO:0007669"/>
    <property type="project" value="UniProtKB-KW"/>
</dbReference>
<feature type="binding site" evidence="9">
    <location>
        <begin position="176"/>
        <end position="179"/>
    </location>
    <ligand>
        <name>NADP(+)</name>
        <dbReference type="ChEBI" id="CHEBI:58349"/>
    </ligand>
</feature>
<gene>
    <name evidence="9" type="primary">fcl</name>
    <name evidence="11" type="ORF">H8S44_02405</name>
</gene>
<feature type="domain" description="NAD-dependent epimerase/dehydratase" evidence="10">
    <location>
        <begin position="19"/>
        <end position="250"/>
    </location>
</feature>
<dbReference type="InterPro" id="IPR001509">
    <property type="entry name" value="Epimerase_deHydtase"/>
</dbReference>
<dbReference type="Gene3D" id="3.90.25.10">
    <property type="entry name" value="UDP-galactose 4-epimerase, domain 1"/>
    <property type="match status" value="1"/>
</dbReference>
<keyword evidence="7 9" id="KW-0511">Multifunctional enzyme</keyword>
<feature type="binding site" evidence="9">
    <location>
        <position position="153"/>
    </location>
    <ligand>
        <name>NADP(+)</name>
        <dbReference type="ChEBI" id="CHEBI:58349"/>
    </ligand>
</feature>
<dbReference type="PANTHER" id="PTHR43238:SF1">
    <property type="entry name" value="GDP-L-FUCOSE SYNTHASE"/>
    <property type="match status" value="1"/>
</dbReference>
<dbReference type="RefSeq" id="WP_186872997.1">
    <property type="nucleotide sequence ID" value="NZ_JACOOR010000001.1"/>
</dbReference>
<feature type="binding site" evidence="9">
    <location>
        <begin position="23"/>
        <end position="29"/>
    </location>
    <ligand>
        <name>NADP(+)</name>
        <dbReference type="ChEBI" id="CHEBI:58349"/>
    </ligand>
</feature>
<keyword evidence="12" id="KW-1185">Reference proteome</keyword>
<protein>
    <recommendedName>
        <fullName evidence="3 9">GDP-L-fucose synthase</fullName>
        <ecNumber evidence="3 9">1.1.1.271</ecNumber>
    </recommendedName>
    <alternativeName>
        <fullName evidence="9">GDP-4-keto-6-deoxy-D-mannose-3,5-epimerase-4-reductase</fullName>
    </alternativeName>
</protein>
<dbReference type="GO" id="GO:0070401">
    <property type="term" value="F:NADP+ binding"/>
    <property type="evidence" value="ECO:0007669"/>
    <property type="project" value="UniProtKB-UniRule"/>
</dbReference>
<evidence type="ECO:0000256" key="7">
    <source>
        <dbReference type="ARBA" id="ARBA00023268"/>
    </source>
</evidence>
<name>A0A923LA04_9FIRM</name>
<proteinExistence type="inferred from homology"/>
<evidence type="ECO:0000256" key="9">
    <source>
        <dbReference type="HAMAP-Rule" id="MF_00956"/>
    </source>
</evidence>
<feature type="binding site" evidence="9">
    <location>
        <begin position="118"/>
        <end position="121"/>
    </location>
    <ligand>
        <name>NADP(+)</name>
        <dbReference type="ChEBI" id="CHEBI:58349"/>
    </ligand>
</feature>
<dbReference type="EMBL" id="JACOOR010000001">
    <property type="protein sequence ID" value="MBC5658639.1"/>
    <property type="molecule type" value="Genomic_DNA"/>
</dbReference>
<accession>A0A923LA04</accession>
<feature type="binding site" evidence="9">
    <location>
        <position position="192"/>
    </location>
    <ligand>
        <name>NADP(+)</name>
        <dbReference type="ChEBI" id="CHEBI:58349"/>
    </ligand>
</feature>
<feature type="binding site" evidence="9">
    <location>
        <position position="282"/>
    </location>
    <ligand>
        <name>substrate</name>
    </ligand>
</feature>
<dbReference type="HAMAP" id="MF_00956">
    <property type="entry name" value="GDP_fucose_synth"/>
    <property type="match status" value="1"/>
</dbReference>
<sequence length="328" mass="37150">MTEKKNTQAVEPLDRSKKIYVAGHRGLVGSGLVRCLEKAGFKNIITRTHAELDLTRQADVEAFFAEEKPDYVILAAAKVGGIHANDTYPADFIMKNLQIETNVIDAAYKNQVQKLLFLGSSCIYPRDCPQPIREEYLLSGYLEKTNEAYALAKIAGLKMCAFYNRQYGTHYISVMPCNLYGINDNFALENSHVLPALIRKFHEAKIHHAPTVTVWGSGKPLREFLNVDDLADACLYLMDHYDGDDFFNVGYGKEVTIRELAELVKKVTGYEGEIVMDPTKPDGTPRKLTDISRIKATGWEPKIDLETGLRQTYEWFCERYETGDFAQR</sequence>
<dbReference type="GO" id="GO:0042351">
    <property type="term" value="P:'de novo' GDP-L-fucose biosynthetic process"/>
    <property type="evidence" value="ECO:0007669"/>
    <property type="project" value="UniProtKB-UniRule"/>
</dbReference>
<organism evidence="11 12">
    <name type="scientific">Anaerosacchariphilus hominis</name>
    <dbReference type="NCBI Taxonomy" id="2763017"/>
    <lineage>
        <taxon>Bacteria</taxon>
        <taxon>Bacillati</taxon>
        <taxon>Bacillota</taxon>
        <taxon>Clostridia</taxon>
        <taxon>Lachnospirales</taxon>
        <taxon>Lachnospiraceae</taxon>
        <taxon>Anaerosacchariphilus</taxon>
    </lineage>
</organism>
<dbReference type="AlphaFoldDB" id="A0A923LA04"/>
<dbReference type="Pfam" id="PF01370">
    <property type="entry name" value="Epimerase"/>
    <property type="match status" value="1"/>
</dbReference>
<comment type="catalytic activity">
    <reaction evidence="8 9">
        <text>GDP-beta-L-fucose + NADP(+) = GDP-4-dehydro-alpha-D-rhamnose + NADPH + H(+)</text>
        <dbReference type="Rhea" id="RHEA:18885"/>
        <dbReference type="ChEBI" id="CHEBI:15378"/>
        <dbReference type="ChEBI" id="CHEBI:57273"/>
        <dbReference type="ChEBI" id="CHEBI:57783"/>
        <dbReference type="ChEBI" id="CHEBI:57964"/>
        <dbReference type="ChEBI" id="CHEBI:58349"/>
        <dbReference type="EC" id="1.1.1.271"/>
    </reaction>
</comment>
<evidence type="ECO:0000256" key="5">
    <source>
        <dbReference type="ARBA" id="ARBA00023002"/>
    </source>
</evidence>
<comment type="pathway">
    <text evidence="1 9">Nucleotide-sugar biosynthesis; GDP-L-fucose biosynthesis via de novo pathway; GDP-L-fucose from GDP-alpha-D-mannose: step 2/2.</text>
</comment>
<evidence type="ECO:0000256" key="2">
    <source>
        <dbReference type="ARBA" id="ARBA00005959"/>
    </source>
</evidence>
<dbReference type="FunFam" id="3.40.50.720:FF:000101">
    <property type="entry name" value="GDP-L-fucose synthase"/>
    <property type="match status" value="1"/>
</dbReference>
<dbReference type="Proteomes" id="UP000649345">
    <property type="component" value="Unassembled WGS sequence"/>
</dbReference>
<dbReference type="Gene3D" id="3.40.50.720">
    <property type="entry name" value="NAD(P)-binding Rossmann-like Domain"/>
    <property type="match status" value="1"/>
</dbReference>
<dbReference type="InterPro" id="IPR028614">
    <property type="entry name" value="GDP_fucose/colitose_synth"/>
</dbReference>
<dbReference type="InterPro" id="IPR036291">
    <property type="entry name" value="NAD(P)-bd_dom_sf"/>
</dbReference>
<comment type="caution">
    <text evidence="11">The sequence shown here is derived from an EMBL/GenBank/DDBJ whole genome shotgun (WGS) entry which is preliminary data.</text>
</comment>
<comment type="function">
    <text evidence="9">Catalyzes the two-step NADP-dependent conversion of GDP-4-dehydro-6-deoxy-D-mannose to GDP-fucose, involving an epimerase and a reductase reaction.</text>
</comment>
<dbReference type="EC" id="1.1.1.271" evidence="3 9"/>
<evidence type="ECO:0000256" key="1">
    <source>
        <dbReference type="ARBA" id="ARBA00004883"/>
    </source>
</evidence>
<dbReference type="PANTHER" id="PTHR43238">
    <property type="entry name" value="GDP-L-FUCOSE SYNTHASE"/>
    <property type="match status" value="1"/>
</dbReference>
<feature type="site" description="Important for catalytic activity" evidence="9">
    <location>
        <position position="122"/>
    </location>
</feature>
<feature type="active site" description="Proton donor/acceptor" evidence="9">
    <location>
        <position position="149"/>
    </location>
</feature>
<feature type="binding site" evidence="9">
    <location>
        <position position="215"/>
    </location>
    <ligand>
        <name>substrate</name>
    </ligand>
</feature>
<dbReference type="GO" id="GO:0050577">
    <property type="term" value="F:GDP-L-fucose synthase activity"/>
    <property type="evidence" value="ECO:0007669"/>
    <property type="project" value="UniProtKB-UniRule"/>
</dbReference>
<keyword evidence="5 9" id="KW-0560">Oxidoreductase</keyword>
<dbReference type="CDD" id="cd05239">
    <property type="entry name" value="GDP_FS_SDR_e"/>
    <property type="match status" value="1"/>
</dbReference>
<evidence type="ECO:0000259" key="10">
    <source>
        <dbReference type="Pfam" id="PF01370"/>
    </source>
</evidence>
<feature type="binding site" evidence="9">
    <location>
        <position position="222"/>
    </location>
    <ligand>
        <name>substrate</name>
    </ligand>
</feature>
<evidence type="ECO:0000313" key="11">
    <source>
        <dbReference type="EMBL" id="MBC5658639.1"/>
    </source>
</evidence>
<evidence type="ECO:0000256" key="6">
    <source>
        <dbReference type="ARBA" id="ARBA00023235"/>
    </source>
</evidence>
<evidence type="ECO:0000256" key="3">
    <source>
        <dbReference type="ARBA" id="ARBA00012371"/>
    </source>
</evidence>
<feature type="site" description="Important for catalytic activity" evidence="9">
    <location>
        <position position="120"/>
    </location>
</feature>
<evidence type="ECO:0000313" key="12">
    <source>
        <dbReference type="Proteomes" id="UP000649345"/>
    </source>
</evidence>
<comment type="similarity">
    <text evidence="2 9">Belongs to the NAD(P)-dependent epimerase/dehydratase family. Fucose synthase subfamily.</text>
</comment>
<keyword evidence="4 9" id="KW-0521">NADP</keyword>
<reference evidence="11" key="1">
    <citation type="submission" date="2020-08" db="EMBL/GenBank/DDBJ databases">
        <title>Genome public.</title>
        <authorList>
            <person name="Liu C."/>
            <person name="Sun Q."/>
        </authorList>
    </citation>
    <scope>NUCLEOTIDE SEQUENCE</scope>
    <source>
        <strain evidence="11">NSJ-68</strain>
    </source>
</reference>
<evidence type="ECO:0000256" key="8">
    <source>
        <dbReference type="ARBA" id="ARBA00051935"/>
    </source>
</evidence>
<evidence type="ECO:0000256" key="4">
    <source>
        <dbReference type="ARBA" id="ARBA00022857"/>
    </source>
</evidence>
<feature type="binding site" evidence="9">
    <location>
        <position position="200"/>
    </location>
    <ligand>
        <name>substrate</name>
    </ligand>
</feature>
<keyword evidence="6 9" id="KW-0413">Isomerase</keyword>
<dbReference type="SUPFAM" id="SSF51735">
    <property type="entry name" value="NAD(P)-binding Rossmann-fold domains"/>
    <property type="match status" value="1"/>
</dbReference>